<sequence length="244" mass="27344">MHNAMRARSPIFMKANAVLVAFPAPRAEINEKFNFFFVYLGFLSLIELYVEFEHLSYTAGALGEDPNSQGYNIDSEKEFGTSYEIVGPNVDIYEVDSIAEGDMEDAINALSREDTFWEPCFVFALDLEVMHVPEYPEYMNPTSKDGYFWAFESASWALDIYAAAVIAVPPLSLCRDAASVIVVIPSCLHPCHRVVPDPPGCKTPKASFFNLLFVDFVTSRLIFLLLLTVECGSWDGRILGYSED</sequence>
<gene>
    <name evidence="1" type="ORF">PIB30_076844</name>
</gene>
<evidence type="ECO:0000313" key="2">
    <source>
        <dbReference type="Proteomes" id="UP001341840"/>
    </source>
</evidence>
<keyword evidence="2" id="KW-1185">Reference proteome</keyword>
<proteinExistence type="predicted"/>
<reference evidence="1 2" key="1">
    <citation type="journal article" date="2023" name="Plants (Basel)">
        <title>Bridging the Gap: Combining Genomics and Transcriptomics Approaches to Understand Stylosanthes scabra, an Orphan Legume from the Brazilian Caatinga.</title>
        <authorList>
            <person name="Ferreira-Neto J.R.C."/>
            <person name="da Silva M.D."/>
            <person name="Binneck E."/>
            <person name="de Melo N.F."/>
            <person name="da Silva R.H."/>
            <person name="de Melo A.L.T.M."/>
            <person name="Pandolfi V."/>
            <person name="Bustamante F.O."/>
            <person name="Brasileiro-Vidal A.C."/>
            <person name="Benko-Iseppon A.M."/>
        </authorList>
    </citation>
    <scope>NUCLEOTIDE SEQUENCE [LARGE SCALE GENOMIC DNA]</scope>
    <source>
        <tissue evidence="1">Leaves</tissue>
    </source>
</reference>
<accession>A0ABU6YRS6</accession>
<dbReference type="Proteomes" id="UP001341840">
    <property type="component" value="Unassembled WGS sequence"/>
</dbReference>
<comment type="caution">
    <text evidence="1">The sequence shown here is derived from an EMBL/GenBank/DDBJ whole genome shotgun (WGS) entry which is preliminary data.</text>
</comment>
<protein>
    <submittedName>
        <fullName evidence="1">Uncharacterized protein</fullName>
    </submittedName>
</protein>
<evidence type="ECO:0000313" key="1">
    <source>
        <dbReference type="EMBL" id="MED6211783.1"/>
    </source>
</evidence>
<organism evidence="1 2">
    <name type="scientific">Stylosanthes scabra</name>
    <dbReference type="NCBI Taxonomy" id="79078"/>
    <lineage>
        <taxon>Eukaryota</taxon>
        <taxon>Viridiplantae</taxon>
        <taxon>Streptophyta</taxon>
        <taxon>Embryophyta</taxon>
        <taxon>Tracheophyta</taxon>
        <taxon>Spermatophyta</taxon>
        <taxon>Magnoliopsida</taxon>
        <taxon>eudicotyledons</taxon>
        <taxon>Gunneridae</taxon>
        <taxon>Pentapetalae</taxon>
        <taxon>rosids</taxon>
        <taxon>fabids</taxon>
        <taxon>Fabales</taxon>
        <taxon>Fabaceae</taxon>
        <taxon>Papilionoideae</taxon>
        <taxon>50 kb inversion clade</taxon>
        <taxon>dalbergioids sensu lato</taxon>
        <taxon>Dalbergieae</taxon>
        <taxon>Pterocarpus clade</taxon>
        <taxon>Stylosanthes</taxon>
    </lineage>
</organism>
<dbReference type="EMBL" id="JASCZI010242672">
    <property type="protein sequence ID" value="MED6211783.1"/>
    <property type="molecule type" value="Genomic_DNA"/>
</dbReference>
<name>A0ABU6YRS6_9FABA</name>